<gene>
    <name evidence="2" type="ORF">METHB2_50068</name>
</gene>
<reference evidence="2 3" key="1">
    <citation type="submission" date="2020-02" db="EMBL/GenBank/DDBJ databases">
        <authorList>
            <person name="Hogendoorn C."/>
        </authorList>
    </citation>
    <scope>NUCLEOTIDE SEQUENCE [LARGE SCALE GENOMIC DNA]</scope>
    <source>
        <strain evidence="2">METHB21</strain>
    </source>
</reference>
<dbReference type="EMBL" id="CADCXN010000080">
    <property type="protein sequence ID" value="CAA9891797.1"/>
    <property type="molecule type" value="Genomic_DNA"/>
</dbReference>
<comment type="caution">
    <text evidence="2">The sequence shown here is derived from an EMBL/GenBank/DDBJ whole genome shotgun (WGS) entry which is preliminary data.</text>
</comment>
<evidence type="ECO:0000313" key="3">
    <source>
        <dbReference type="Proteomes" id="UP000494216"/>
    </source>
</evidence>
<dbReference type="PANTHER" id="PTHR30007">
    <property type="entry name" value="PHP DOMAIN PROTEIN"/>
    <property type="match status" value="1"/>
</dbReference>
<proteinExistence type="predicted"/>
<dbReference type="RefSeq" id="WP_425484265.1">
    <property type="nucleotide sequence ID" value="NZ_CADCXN010000080.1"/>
</dbReference>
<dbReference type="AlphaFoldDB" id="A0A8S0Y6N8"/>
<accession>A0A8S0Y6N8</accession>
<name>A0A8S0Y6N8_9GAMM</name>
<keyword evidence="3" id="KW-1185">Reference proteome</keyword>
<protein>
    <submittedName>
        <fullName evidence="2">Transposase</fullName>
    </submittedName>
</protein>
<sequence>MNRIHLSDEEWVRILAKLKKLTGLHIGRQTLAGNLLAPACGYYVRDRSGGFCRLRRASGIASSSVFHAGAANSSADNGALGRSKGGFSGKIHALCDALGMPIKFILTGGQKAECQQAVPLLENVKASAVLADKAYDTDELRTWLTGRGIKAVIPPKSNRKEKIECDYSHYKERHAVE</sequence>
<feature type="domain" description="Transposase IS4-like" evidence="1">
    <location>
        <begin position="81"/>
        <end position="164"/>
    </location>
</feature>
<dbReference type="InterPro" id="IPR002559">
    <property type="entry name" value="Transposase_11"/>
</dbReference>
<dbReference type="GO" id="GO:0006313">
    <property type="term" value="P:DNA transposition"/>
    <property type="evidence" value="ECO:0007669"/>
    <property type="project" value="InterPro"/>
</dbReference>
<organism evidence="2 3">
    <name type="scientific">Candidatus Methylobacter favarea</name>
    <dbReference type="NCBI Taxonomy" id="2707345"/>
    <lineage>
        <taxon>Bacteria</taxon>
        <taxon>Pseudomonadati</taxon>
        <taxon>Pseudomonadota</taxon>
        <taxon>Gammaproteobacteria</taxon>
        <taxon>Methylococcales</taxon>
        <taxon>Methylococcaceae</taxon>
        <taxon>Methylobacter</taxon>
    </lineage>
</organism>
<dbReference type="GO" id="GO:0003677">
    <property type="term" value="F:DNA binding"/>
    <property type="evidence" value="ECO:0007669"/>
    <property type="project" value="InterPro"/>
</dbReference>
<dbReference type="Pfam" id="PF01609">
    <property type="entry name" value="DDE_Tnp_1"/>
    <property type="match status" value="1"/>
</dbReference>
<evidence type="ECO:0000313" key="2">
    <source>
        <dbReference type="EMBL" id="CAA9891797.1"/>
    </source>
</evidence>
<dbReference type="Proteomes" id="UP000494216">
    <property type="component" value="Unassembled WGS sequence"/>
</dbReference>
<evidence type="ECO:0000259" key="1">
    <source>
        <dbReference type="Pfam" id="PF01609"/>
    </source>
</evidence>
<dbReference type="PANTHER" id="PTHR30007:SF1">
    <property type="entry name" value="BLR1914 PROTEIN"/>
    <property type="match status" value="1"/>
</dbReference>
<dbReference type="GO" id="GO:0004803">
    <property type="term" value="F:transposase activity"/>
    <property type="evidence" value="ECO:0007669"/>
    <property type="project" value="InterPro"/>
</dbReference>